<evidence type="ECO:0000313" key="2">
    <source>
        <dbReference type="Proteomes" id="UP000006706"/>
    </source>
</evidence>
<dbReference type="HOGENOM" id="CLU_3429926_0_0_1"/>
<dbReference type="EMBL" id="AM270243">
    <property type="protein sequence ID" value="CAK40791.1"/>
    <property type="molecule type" value="Genomic_DNA"/>
</dbReference>
<reference evidence="1 2" key="1">
    <citation type="journal article" date="2007" name="Nat. Biotechnol.">
        <title>Genome sequencing and analysis of the versatile cell factory Aspergillus niger CBS 513.88.</title>
        <authorList>
            <person name="Pel H.J."/>
            <person name="de Winde J.H."/>
            <person name="Archer D.B."/>
            <person name="Dyer P.S."/>
            <person name="Hofmann G."/>
            <person name="Schaap P.J."/>
            <person name="Turner G."/>
            <person name="de Vries R.P."/>
            <person name="Albang R."/>
            <person name="Albermann K."/>
            <person name="Andersen M.R."/>
            <person name="Bendtsen J.D."/>
            <person name="Benen J.A."/>
            <person name="van den Berg M."/>
            <person name="Breestraat S."/>
            <person name="Caddick M.X."/>
            <person name="Contreras R."/>
            <person name="Cornell M."/>
            <person name="Coutinho P.M."/>
            <person name="Danchin E.G."/>
            <person name="Debets A.J."/>
            <person name="Dekker P."/>
            <person name="van Dijck P.W."/>
            <person name="van Dijk A."/>
            <person name="Dijkhuizen L."/>
            <person name="Driessen A.J."/>
            <person name="d'Enfert C."/>
            <person name="Geysens S."/>
            <person name="Goosen C."/>
            <person name="Groot G.S."/>
            <person name="de Groot P.W."/>
            <person name="Guillemette T."/>
            <person name="Henrissat B."/>
            <person name="Herweijer M."/>
            <person name="van den Hombergh J.P."/>
            <person name="van den Hondel C.A."/>
            <person name="van der Heijden R.T."/>
            <person name="van der Kaaij R.M."/>
            <person name="Klis F.M."/>
            <person name="Kools H.J."/>
            <person name="Kubicek C.P."/>
            <person name="van Kuyk P.A."/>
            <person name="Lauber J."/>
            <person name="Lu X."/>
            <person name="van der Maarel M.J."/>
            <person name="Meulenberg R."/>
            <person name="Menke H."/>
            <person name="Mortimer M.A."/>
            <person name="Nielsen J."/>
            <person name="Oliver S.G."/>
            <person name="Olsthoorn M."/>
            <person name="Pal K."/>
            <person name="van Peij N.N."/>
            <person name="Ram A.F."/>
            <person name="Rinas U."/>
            <person name="Roubos J.A."/>
            <person name="Sagt C.M."/>
            <person name="Schmoll M."/>
            <person name="Sun J."/>
            <person name="Ussery D."/>
            <person name="Varga J."/>
            <person name="Vervecken W."/>
            <person name="van de Vondervoort P.J."/>
            <person name="Wedler H."/>
            <person name="Wosten H.A."/>
            <person name="Zeng A.P."/>
            <person name="van Ooyen A.J."/>
            <person name="Visser J."/>
            <person name="Stam H."/>
        </authorList>
    </citation>
    <scope>NUCLEOTIDE SEQUENCE [LARGE SCALE GENOMIC DNA]</scope>
    <source>
        <strain evidence="2">CBS 513.88 / FGSC A1513 / ATCC MYA-4892</strain>
    </source>
</reference>
<proteinExistence type="predicted"/>
<protein>
    <submittedName>
        <fullName evidence="1">Contig An11c0260, genomic contig</fullName>
    </submittedName>
</protein>
<dbReference type="Proteomes" id="UP000006706">
    <property type="component" value="Chromosome 7R"/>
</dbReference>
<accession>A2QX35</accession>
<dbReference type="VEuPathDB" id="FungiDB:An11g07470"/>
<sequence>MISSPLCLSPRNNAAVVRA</sequence>
<dbReference type="AlphaFoldDB" id="A2QX35"/>
<name>A2QX35_ASPNC</name>
<evidence type="ECO:0000313" key="1">
    <source>
        <dbReference type="EMBL" id="CAK40791.1"/>
    </source>
</evidence>
<keyword evidence="2" id="KW-1185">Reference proteome</keyword>
<gene>
    <name evidence="1" type="ORF">An11g07470</name>
</gene>
<organism evidence="1 2">
    <name type="scientific">Aspergillus niger (strain ATCC MYA-4892 / CBS 513.88 / FGSC A1513)</name>
    <dbReference type="NCBI Taxonomy" id="425011"/>
    <lineage>
        <taxon>Eukaryota</taxon>
        <taxon>Fungi</taxon>
        <taxon>Dikarya</taxon>
        <taxon>Ascomycota</taxon>
        <taxon>Pezizomycotina</taxon>
        <taxon>Eurotiomycetes</taxon>
        <taxon>Eurotiomycetidae</taxon>
        <taxon>Eurotiales</taxon>
        <taxon>Aspergillaceae</taxon>
        <taxon>Aspergillus</taxon>
        <taxon>Aspergillus subgen. Circumdati</taxon>
    </lineage>
</organism>